<dbReference type="EMBL" id="KK207880">
    <property type="protein sequence ID" value="EZF50648.1"/>
    <property type="molecule type" value="Genomic_DNA"/>
</dbReference>
<evidence type="ECO:0000313" key="22">
    <source>
        <dbReference type="EMBL" id="EZF50648.1"/>
    </source>
</evidence>
<accession>A0A022VY64</accession>
<comment type="cofactor">
    <cofactor evidence="2">
        <name>Cu(2+)</name>
        <dbReference type="ChEBI" id="CHEBI:29036"/>
    </cofactor>
</comment>
<sequence>MFRSASRTLLRGTPATQQLRFAQSRRWISDASSPVQKKQGWRSTVVRWGLAAGAVYYYNTSPIFAEEPPLEIAPGSQYKTQDTAVSQTIESLEAAKKTKPKARPAPVTSEVKTTSPEEPSIGAAAETGAPISGGEQPPVPAAGGTEQEGEEGQEAAFNPETGEINWDCPCLGGMAHGPCGEDFRAAFSCFVYSQEEPKGMDCIDKFKAMQDCFRQHPDIYGNELDDEEVDAQLDEHIVSEKQAEQKASSESSEVAPAVVPEPSQSESTSSKDKLQEAVSKELEAIQSKASKE</sequence>
<evidence type="ECO:0000256" key="1">
    <source>
        <dbReference type="ARBA" id="ARBA00001947"/>
    </source>
</evidence>
<keyword evidence="5" id="KW-0813">Transport</keyword>
<dbReference type="InterPro" id="IPR039289">
    <property type="entry name" value="CHCHD4"/>
</dbReference>
<dbReference type="Gene3D" id="1.10.287.2900">
    <property type="match status" value="1"/>
</dbReference>
<evidence type="ECO:0000256" key="20">
    <source>
        <dbReference type="SAM" id="MobiDB-lite"/>
    </source>
</evidence>
<keyword evidence="15" id="KW-0472">Membrane</keyword>
<evidence type="ECO:0000256" key="7">
    <source>
        <dbReference type="ARBA" id="ARBA00022792"/>
    </source>
</evidence>
<evidence type="ECO:0000259" key="21">
    <source>
        <dbReference type="Pfam" id="PF06747"/>
    </source>
</evidence>
<evidence type="ECO:0000256" key="15">
    <source>
        <dbReference type="ARBA" id="ARBA00023136"/>
    </source>
</evidence>
<keyword evidence="16" id="KW-1015">Disulfide bond</keyword>
<keyword evidence="13" id="KW-0811">Translocation</keyword>
<evidence type="ECO:0000256" key="12">
    <source>
        <dbReference type="ARBA" id="ARBA00023002"/>
    </source>
</evidence>
<dbReference type="PANTHER" id="PTHR21622">
    <property type="entry name" value="COILED-COIL-HELIX-COILED-COIL-HELIX DOMAIN CONTAINING 4"/>
    <property type="match status" value="1"/>
</dbReference>
<proteinExistence type="predicted"/>
<dbReference type="InterPro" id="IPR010625">
    <property type="entry name" value="CHCH"/>
</dbReference>
<comment type="function">
    <text evidence="18">Required for the import and folding of small cysteine-containing proteins (small Tim) in the mitochondrial intermembrane space (IMS). Forms a redox cycle with ERV1 that involves a disulfide relay system. Precursor proteins to be imported into the IMS are translocated in their reduced form into the mitochondria. The oxidized form of MIA40 forms a transient intermolecular disulfide bridge with the reduced precursor protein, resulting in oxidation of the precursor protein that now contains an intramolecular disulfide bond and is able to undergo folding in the IMS.</text>
</comment>
<dbReference type="Pfam" id="PF06747">
    <property type="entry name" value="CHCH"/>
    <property type="match status" value="1"/>
</dbReference>
<gene>
    <name evidence="22" type="ORF">H103_05915</name>
</gene>
<keyword evidence="14" id="KW-0496">Mitochondrion</keyword>
<feature type="compositionally biased region" description="Basic and acidic residues" evidence="20">
    <location>
        <begin position="269"/>
        <end position="292"/>
    </location>
</feature>
<evidence type="ECO:0000256" key="10">
    <source>
        <dbReference type="ARBA" id="ARBA00022968"/>
    </source>
</evidence>
<evidence type="ECO:0000256" key="13">
    <source>
        <dbReference type="ARBA" id="ARBA00023010"/>
    </source>
</evidence>
<evidence type="ECO:0000256" key="11">
    <source>
        <dbReference type="ARBA" id="ARBA00022989"/>
    </source>
</evidence>
<comment type="subcellular location">
    <subcellularLocation>
        <location evidence="3">Mitochondrion inner membrane</location>
        <topology evidence="3">Single-pass type II membrane protein</topology>
        <orientation evidence="3">Intermembrane side</orientation>
    </subcellularLocation>
</comment>
<keyword evidence="12" id="KW-0560">Oxidoreductase</keyword>
<keyword evidence="8" id="KW-0653">Protein transport</keyword>
<keyword evidence="9" id="KW-0809">Transit peptide</keyword>
<dbReference type="FunFam" id="1.10.287.2900:FF:000002">
    <property type="entry name" value="Mitochondrial intermembrane space import and assembly protein"/>
    <property type="match status" value="1"/>
</dbReference>
<evidence type="ECO:0000256" key="8">
    <source>
        <dbReference type="ARBA" id="ARBA00022927"/>
    </source>
</evidence>
<keyword evidence="6" id="KW-0812">Transmembrane</keyword>
<evidence type="ECO:0000256" key="2">
    <source>
        <dbReference type="ARBA" id="ARBA00001973"/>
    </source>
</evidence>
<feature type="compositionally biased region" description="Basic and acidic residues" evidence="20">
    <location>
        <begin position="233"/>
        <end position="244"/>
    </location>
</feature>
<organism evidence="22">
    <name type="scientific">Trichophyton rubrum CBS 288.86</name>
    <dbReference type="NCBI Taxonomy" id="1215330"/>
    <lineage>
        <taxon>Eukaryota</taxon>
        <taxon>Fungi</taxon>
        <taxon>Dikarya</taxon>
        <taxon>Ascomycota</taxon>
        <taxon>Pezizomycotina</taxon>
        <taxon>Eurotiomycetes</taxon>
        <taxon>Eurotiomycetidae</taxon>
        <taxon>Onygenales</taxon>
        <taxon>Arthrodermataceae</taxon>
        <taxon>Trichophyton</taxon>
    </lineage>
</organism>
<evidence type="ECO:0000256" key="14">
    <source>
        <dbReference type="ARBA" id="ARBA00023128"/>
    </source>
</evidence>
<feature type="domain" description="CHCH" evidence="21">
    <location>
        <begin position="179"/>
        <end position="215"/>
    </location>
</feature>
<dbReference type="GO" id="GO:0045041">
    <property type="term" value="P:protein import into mitochondrial intermembrane space"/>
    <property type="evidence" value="ECO:0007669"/>
    <property type="project" value="InterPro"/>
</dbReference>
<feature type="compositionally biased region" description="Acidic residues" evidence="20">
    <location>
        <begin position="223"/>
        <end position="232"/>
    </location>
</feature>
<evidence type="ECO:0000256" key="16">
    <source>
        <dbReference type="ARBA" id="ARBA00023157"/>
    </source>
</evidence>
<feature type="region of interest" description="Disordered" evidence="20">
    <location>
        <begin position="223"/>
        <end position="292"/>
    </location>
</feature>
<name>A0A022VY64_TRIRU</name>
<evidence type="ECO:0000256" key="6">
    <source>
        <dbReference type="ARBA" id="ARBA00022692"/>
    </source>
</evidence>
<dbReference type="PROSITE" id="PS51808">
    <property type="entry name" value="CHCH"/>
    <property type="match status" value="1"/>
</dbReference>
<evidence type="ECO:0000256" key="4">
    <source>
        <dbReference type="ARBA" id="ARBA00013714"/>
    </source>
</evidence>
<protein>
    <recommendedName>
        <fullName evidence="4">Mitochondrial intermembrane space import and assembly protein 40</fullName>
    </recommendedName>
    <alternativeName>
        <fullName evidence="19">Mitochondrial import inner membrane translocase TIM40</fullName>
    </alternativeName>
</protein>
<evidence type="ECO:0000256" key="18">
    <source>
        <dbReference type="ARBA" id="ARBA00024980"/>
    </source>
</evidence>
<evidence type="ECO:0000256" key="3">
    <source>
        <dbReference type="ARBA" id="ARBA00004164"/>
    </source>
</evidence>
<dbReference type="HOGENOM" id="CLU_054990_2_0_1"/>
<dbReference type="AlphaFoldDB" id="A0A022VY64"/>
<comment type="cofactor">
    <cofactor evidence="1">
        <name>Zn(2+)</name>
        <dbReference type="ChEBI" id="CHEBI:29105"/>
    </cofactor>
</comment>
<dbReference type="GO" id="GO:0015035">
    <property type="term" value="F:protein-disulfide reductase activity"/>
    <property type="evidence" value="ECO:0007669"/>
    <property type="project" value="InterPro"/>
</dbReference>
<feature type="region of interest" description="Disordered" evidence="20">
    <location>
        <begin position="93"/>
        <end position="154"/>
    </location>
</feature>
<evidence type="ECO:0000256" key="9">
    <source>
        <dbReference type="ARBA" id="ARBA00022946"/>
    </source>
</evidence>
<dbReference type="GO" id="GO:0005743">
    <property type="term" value="C:mitochondrial inner membrane"/>
    <property type="evidence" value="ECO:0007669"/>
    <property type="project" value="UniProtKB-SubCell"/>
</dbReference>
<dbReference type="OrthoDB" id="7481291at2759"/>
<keyword evidence="17" id="KW-0676">Redox-active center</keyword>
<dbReference type="PANTHER" id="PTHR21622:SF0">
    <property type="entry name" value="COILED-COIL-HELIX-COILED-COIL-HELIX DOMAIN CONTAINING 4"/>
    <property type="match status" value="1"/>
</dbReference>
<dbReference type="GO" id="GO:0005758">
    <property type="term" value="C:mitochondrial intermembrane space"/>
    <property type="evidence" value="ECO:0007669"/>
    <property type="project" value="TreeGrafter"/>
</dbReference>
<feature type="compositionally biased region" description="Low complexity" evidence="20">
    <location>
        <begin position="245"/>
        <end position="263"/>
    </location>
</feature>
<keyword evidence="7" id="KW-0999">Mitochondrion inner membrane</keyword>
<evidence type="ECO:0000256" key="5">
    <source>
        <dbReference type="ARBA" id="ARBA00022448"/>
    </source>
</evidence>
<dbReference type="Proteomes" id="UP000023758">
    <property type="component" value="Unassembled WGS sequence"/>
</dbReference>
<evidence type="ECO:0000256" key="17">
    <source>
        <dbReference type="ARBA" id="ARBA00023284"/>
    </source>
</evidence>
<evidence type="ECO:0000256" key="19">
    <source>
        <dbReference type="ARBA" id="ARBA00033150"/>
    </source>
</evidence>
<keyword evidence="11" id="KW-1133">Transmembrane helix</keyword>
<keyword evidence="10" id="KW-0735">Signal-anchor</keyword>
<reference evidence="22" key="1">
    <citation type="submission" date="2014-02" db="EMBL/GenBank/DDBJ databases">
        <title>The Genome Sequence of Trichophyton rubrum (morphotype fischeri) CBS 288.86.</title>
        <authorList>
            <consortium name="The Broad Institute Genomics Platform"/>
            <person name="Cuomo C.A."/>
            <person name="White T.C."/>
            <person name="Graser Y."/>
            <person name="Martinez-Rossi N."/>
            <person name="Heitman J."/>
            <person name="Young S.K."/>
            <person name="Zeng Q."/>
            <person name="Gargeya S."/>
            <person name="Abouelleil A."/>
            <person name="Alvarado L."/>
            <person name="Chapman S.B."/>
            <person name="Gainer-Dewar J."/>
            <person name="Goldberg J."/>
            <person name="Griggs A."/>
            <person name="Gujja S."/>
            <person name="Hansen M."/>
            <person name="Howarth C."/>
            <person name="Imamovic A."/>
            <person name="Larimer J."/>
            <person name="Martinez D."/>
            <person name="Murphy C."/>
            <person name="Pearson M.D."/>
            <person name="Persinoti G."/>
            <person name="Poon T."/>
            <person name="Priest M."/>
            <person name="Roberts A.D."/>
            <person name="Saif S."/>
            <person name="Shea T.D."/>
            <person name="Sykes S.N."/>
            <person name="Wortman J."/>
            <person name="Nusbaum C."/>
            <person name="Birren B."/>
        </authorList>
    </citation>
    <scope>NUCLEOTIDE SEQUENCE [LARGE SCALE GENOMIC DNA]</scope>
    <source>
        <strain evidence="22">CBS 288.86</strain>
    </source>
</reference>